<sequence length="331" mass="37862">MGGYGPRYGDRMDTVASPTQVMYDRGYGMMQRSVSRSSLTGDYPEGRHSEFQNLRKPDYYLSMEELVERRRQDSIRAQGLELVRMIREAEQQGFTADDIQVALNNCGKQNPLEWLQENWKIMVDNVISLSTSYANDKKENDIGTVSENEAREALRLHKGHIWASVTECVETRQRKFLALKARGKFSSKDITDALTSSQGDVEMAYAKLTKSTSKPFLMRIWGAGEGAQNKDDDVQSDELWDEDEEDVEWDDDYDEQDDDDEHEEDLNLQTCREDGFVPTDVTTPDSDRSDYCDAFGSNTLERNMSSPGSDTFFLPHQTLRKKRKVMACLVS</sequence>
<reference evidence="3 4" key="1">
    <citation type="submission" date="2021-06" db="EMBL/GenBank/DDBJ databases">
        <title>Caerostris extrusa draft genome.</title>
        <authorList>
            <person name="Kono N."/>
            <person name="Arakawa K."/>
        </authorList>
    </citation>
    <scope>NUCLEOTIDE SEQUENCE [LARGE SCALE GENOMIC DNA]</scope>
</reference>
<proteinExistence type="predicted"/>
<dbReference type="GO" id="GO:0097039">
    <property type="term" value="P:protein linear polyubiquitination"/>
    <property type="evidence" value="ECO:0007669"/>
    <property type="project" value="TreeGrafter"/>
</dbReference>
<dbReference type="GO" id="GO:0036435">
    <property type="term" value="F:K48-linked polyubiquitin modification-dependent protein binding"/>
    <property type="evidence" value="ECO:0007669"/>
    <property type="project" value="TreeGrafter"/>
</dbReference>
<dbReference type="Gene3D" id="1.10.8.10">
    <property type="entry name" value="DNA helicase RuvA subunit, C-terminal domain"/>
    <property type="match status" value="1"/>
</dbReference>
<dbReference type="GO" id="GO:0071797">
    <property type="term" value="C:LUBAC complex"/>
    <property type="evidence" value="ECO:0007669"/>
    <property type="project" value="InterPro"/>
</dbReference>
<evidence type="ECO:0000256" key="1">
    <source>
        <dbReference type="SAM" id="MobiDB-lite"/>
    </source>
</evidence>
<comment type="caution">
    <text evidence="3">The sequence shown here is derived from an EMBL/GenBank/DDBJ whole genome shotgun (WGS) entry which is preliminary data.</text>
</comment>
<name>A0AAV4XH29_CAEEX</name>
<evidence type="ECO:0000313" key="4">
    <source>
        <dbReference type="Proteomes" id="UP001054945"/>
    </source>
</evidence>
<keyword evidence="4" id="KW-1185">Reference proteome</keyword>
<feature type="domain" description="E3 ubiquitin-protein ligase RNF31 UBA-like" evidence="2">
    <location>
        <begin position="75"/>
        <end position="222"/>
    </location>
</feature>
<accession>A0AAV4XH29</accession>
<gene>
    <name evidence="3" type="primary">Rnf31_1</name>
    <name evidence="3" type="ORF">CEXT_31221</name>
</gene>
<protein>
    <submittedName>
        <fullName evidence="3">RBR-type E3 ubiquitin transferase</fullName>
    </submittedName>
</protein>
<dbReference type="GO" id="GO:0061630">
    <property type="term" value="F:ubiquitin protein ligase activity"/>
    <property type="evidence" value="ECO:0007669"/>
    <property type="project" value="TreeGrafter"/>
</dbReference>
<dbReference type="GO" id="GO:0070530">
    <property type="term" value="F:K63-linked polyubiquitin modification-dependent protein binding"/>
    <property type="evidence" value="ECO:0007669"/>
    <property type="project" value="TreeGrafter"/>
</dbReference>
<dbReference type="InterPro" id="IPR026254">
    <property type="entry name" value="RNF31-like"/>
</dbReference>
<dbReference type="PANTHER" id="PTHR16004:SF2">
    <property type="entry name" value="E3 UBIQUITIN-PROTEIN LIGASE LUBEL"/>
    <property type="match status" value="1"/>
</dbReference>
<dbReference type="EMBL" id="BPLR01017769">
    <property type="protein sequence ID" value="GIY94330.1"/>
    <property type="molecule type" value="Genomic_DNA"/>
</dbReference>
<dbReference type="Pfam" id="PF16678">
    <property type="entry name" value="UBA_HOIP"/>
    <property type="match status" value="1"/>
</dbReference>
<evidence type="ECO:0000259" key="2">
    <source>
        <dbReference type="Pfam" id="PF16678"/>
    </source>
</evidence>
<dbReference type="Gene3D" id="6.10.140.1100">
    <property type="match status" value="1"/>
</dbReference>
<dbReference type="GO" id="GO:1990450">
    <property type="term" value="F:linear polyubiquitin binding"/>
    <property type="evidence" value="ECO:0007669"/>
    <property type="project" value="TreeGrafter"/>
</dbReference>
<organism evidence="3 4">
    <name type="scientific">Caerostris extrusa</name>
    <name type="common">Bark spider</name>
    <name type="synonym">Caerostris bankana</name>
    <dbReference type="NCBI Taxonomy" id="172846"/>
    <lineage>
        <taxon>Eukaryota</taxon>
        <taxon>Metazoa</taxon>
        <taxon>Ecdysozoa</taxon>
        <taxon>Arthropoda</taxon>
        <taxon>Chelicerata</taxon>
        <taxon>Arachnida</taxon>
        <taxon>Araneae</taxon>
        <taxon>Araneomorphae</taxon>
        <taxon>Entelegynae</taxon>
        <taxon>Araneoidea</taxon>
        <taxon>Araneidae</taxon>
        <taxon>Caerostris</taxon>
    </lineage>
</organism>
<dbReference type="Proteomes" id="UP001054945">
    <property type="component" value="Unassembled WGS sequence"/>
</dbReference>
<evidence type="ECO:0000313" key="3">
    <source>
        <dbReference type="EMBL" id="GIY94330.1"/>
    </source>
</evidence>
<dbReference type="AlphaFoldDB" id="A0AAV4XH29"/>
<feature type="region of interest" description="Disordered" evidence="1">
    <location>
        <begin position="227"/>
        <end position="264"/>
    </location>
</feature>
<feature type="compositionally biased region" description="Acidic residues" evidence="1">
    <location>
        <begin position="234"/>
        <end position="264"/>
    </location>
</feature>
<keyword evidence="3" id="KW-0808">Transferase</keyword>
<dbReference type="PANTHER" id="PTHR16004">
    <property type="entry name" value="RING FINGER PROTEIN 31-RELATED"/>
    <property type="match status" value="1"/>
</dbReference>
<dbReference type="InterPro" id="IPR032065">
    <property type="entry name" value="RNF31-UBA"/>
</dbReference>